<comment type="caution">
    <text evidence="2">The sequence shown here is derived from an EMBL/GenBank/DDBJ whole genome shotgun (WGS) entry which is preliminary data.</text>
</comment>
<reference evidence="2" key="1">
    <citation type="submission" date="2019-12" db="EMBL/GenBank/DDBJ databases">
        <title>Genome sequencing and annotation of Brassica cretica.</title>
        <authorList>
            <person name="Studholme D.J."/>
            <person name="Sarris P."/>
        </authorList>
    </citation>
    <scope>NUCLEOTIDE SEQUENCE</scope>
    <source>
        <strain evidence="2">PFS-109/04</strain>
        <tissue evidence="2">Leaf</tissue>
    </source>
</reference>
<feature type="transmembrane region" description="Helical" evidence="1">
    <location>
        <begin position="206"/>
        <end position="226"/>
    </location>
</feature>
<keyword evidence="1" id="KW-0812">Transmembrane</keyword>
<feature type="transmembrane region" description="Helical" evidence="1">
    <location>
        <begin position="142"/>
        <end position="163"/>
    </location>
</feature>
<dbReference type="EMBL" id="QGKX02001521">
    <property type="protein sequence ID" value="KAF3512327.1"/>
    <property type="molecule type" value="Genomic_DNA"/>
</dbReference>
<feature type="transmembrane region" description="Helical" evidence="1">
    <location>
        <begin position="79"/>
        <end position="98"/>
    </location>
</feature>
<keyword evidence="1" id="KW-1133">Transmembrane helix</keyword>
<evidence type="ECO:0000313" key="2">
    <source>
        <dbReference type="EMBL" id="KAF3512327.1"/>
    </source>
</evidence>
<organism evidence="2 3">
    <name type="scientific">Brassica cretica</name>
    <name type="common">Mustard</name>
    <dbReference type="NCBI Taxonomy" id="69181"/>
    <lineage>
        <taxon>Eukaryota</taxon>
        <taxon>Viridiplantae</taxon>
        <taxon>Streptophyta</taxon>
        <taxon>Embryophyta</taxon>
        <taxon>Tracheophyta</taxon>
        <taxon>Spermatophyta</taxon>
        <taxon>Magnoliopsida</taxon>
        <taxon>eudicotyledons</taxon>
        <taxon>Gunneridae</taxon>
        <taxon>Pentapetalae</taxon>
        <taxon>rosids</taxon>
        <taxon>malvids</taxon>
        <taxon>Brassicales</taxon>
        <taxon>Brassicaceae</taxon>
        <taxon>Brassiceae</taxon>
        <taxon>Brassica</taxon>
    </lineage>
</organism>
<feature type="transmembrane region" description="Helical" evidence="1">
    <location>
        <begin position="170"/>
        <end position="191"/>
    </location>
</feature>
<protein>
    <submittedName>
        <fullName evidence="2">Uncharacterized protein</fullName>
    </submittedName>
</protein>
<accession>A0A8S9PH42</accession>
<proteinExistence type="predicted"/>
<keyword evidence="1" id="KW-0472">Membrane</keyword>
<name>A0A8S9PH42_BRACR</name>
<feature type="transmembrane region" description="Helical" evidence="1">
    <location>
        <begin position="110"/>
        <end position="130"/>
    </location>
</feature>
<evidence type="ECO:0000256" key="1">
    <source>
        <dbReference type="SAM" id="Phobius"/>
    </source>
</evidence>
<gene>
    <name evidence="2" type="ORF">F2Q69_00005082</name>
</gene>
<sequence>MGFASYLSVSDSSSSSSSSSSEKLALTFLLPSLFLSLVAKGLKPIPFLLGYDSSFVRFESFHILVFIMEMQRNDPVDRIPLFVSALNGAILVPSFMAIPADMPVNLRLSMLLLVLSMLSAALSSFLTSGLRGRAWGRCVGDGLLSAATFFLSGSIPLLFSAVLPDRFDRIQFLVGVTFIMVGAILVVYLVMRDKKMIPLIPQDAPFPWLVFSIGMVGSVLMVLLAGKINGLRSELFKDTYGCGGYNTTTNTQAILIQSTS</sequence>
<evidence type="ECO:0000313" key="3">
    <source>
        <dbReference type="Proteomes" id="UP000712600"/>
    </source>
</evidence>
<dbReference type="AlphaFoldDB" id="A0A8S9PH42"/>
<dbReference type="Proteomes" id="UP000712600">
    <property type="component" value="Unassembled WGS sequence"/>
</dbReference>